<dbReference type="Gene3D" id="2.60.40.10">
    <property type="entry name" value="Immunoglobulins"/>
    <property type="match status" value="2"/>
</dbReference>
<dbReference type="GO" id="GO:0016798">
    <property type="term" value="F:hydrolase activity, acting on glycosyl bonds"/>
    <property type="evidence" value="ECO:0007669"/>
    <property type="project" value="UniProtKB-KW"/>
</dbReference>
<dbReference type="SUPFAM" id="SSF49265">
    <property type="entry name" value="Fibronectin type III"/>
    <property type="match status" value="1"/>
</dbReference>
<dbReference type="InterPro" id="IPR003961">
    <property type="entry name" value="FN3_dom"/>
</dbReference>
<accession>A0A6V8KKM3</accession>
<organism evidence="6 7">
    <name type="scientific">Phytohabitans houttuyneae</name>
    <dbReference type="NCBI Taxonomy" id="1076126"/>
    <lineage>
        <taxon>Bacteria</taxon>
        <taxon>Bacillati</taxon>
        <taxon>Actinomycetota</taxon>
        <taxon>Actinomycetes</taxon>
        <taxon>Micromonosporales</taxon>
        <taxon>Micromonosporaceae</taxon>
    </lineage>
</organism>
<dbReference type="SMART" id="SM00060">
    <property type="entry name" value="FN3"/>
    <property type="match status" value="2"/>
</dbReference>
<dbReference type="AlphaFoldDB" id="A0A6V8KKM3"/>
<dbReference type="InterPro" id="IPR013783">
    <property type="entry name" value="Ig-like_fold"/>
</dbReference>
<feature type="chain" id="PRO_5038875389" description="Fibronectin type-III domain-containing protein" evidence="4">
    <location>
        <begin position="30"/>
        <end position="227"/>
    </location>
</feature>
<dbReference type="RefSeq" id="WP_173062630.1">
    <property type="nucleotide sequence ID" value="NZ_BAABGO010000016.1"/>
</dbReference>
<dbReference type="InterPro" id="IPR050991">
    <property type="entry name" value="ECM_Regulatory_Proteins"/>
</dbReference>
<dbReference type="PROSITE" id="PS51257">
    <property type="entry name" value="PROKAR_LIPOPROTEIN"/>
    <property type="match status" value="1"/>
</dbReference>
<comment type="caution">
    <text evidence="6">The sequence shown here is derived from an EMBL/GenBank/DDBJ whole genome shotgun (WGS) entry which is preliminary data.</text>
</comment>
<dbReference type="PANTHER" id="PTHR46708:SF2">
    <property type="entry name" value="FIBRONECTIN TYPE-III DOMAIN-CONTAINING PROTEIN"/>
    <property type="match status" value="1"/>
</dbReference>
<dbReference type="GO" id="GO:0000272">
    <property type="term" value="P:polysaccharide catabolic process"/>
    <property type="evidence" value="ECO:0007669"/>
    <property type="project" value="UniProtKB-KW"/>
</dbReference>
<keyword evidence="2" id="KW-0378">Hydrolase</keyword>
<dbReference type="Pfam" id="PF00041">
    <property type="entry name" value="fn3"/>
    <property type="match status" value="1"/>
</dbReference>
<name>A0A6V8KKM3_9ACTN</name>
<reference evidence="6 7" key="1">
    <citation type="submission" date="2020-03" db="EMBL/GenBank/DDBJ databases">
        <title>Whole genome shotgun sequence of Phytohabitans houttuyneae NBRC 108639.</title>
        <authorList>
            <person name="Komaki H."/>
            <person name="Tamura T."/>
        </authorList>
    </citation>
    <scope>NUCLEOTIDE SEQUENCE [LARGE SCALE GENOMIC DNA]</scope>
    <source>
        <strain evidence="6 7">NBRC 108639</strain>
    </source>
</reference>
<dbReference type="CDD" id="cd00063">
    <property type="entry name" value="FN3"/>
    <property type="match status" value="1"/>
</dbReference>
<keyword evidence="7" id="KW-1185">Reference proteome</keyword>
<dbReference type="PROSITE" id="PS50853">
    <property type="entry name" value="FN3"/>
    <property type="match status" value="1"/>
</dbReference>
<dbReference type="PANTHER" id="PTHR46708">
    <property type="entry name" value="TENASCIN"/>
    <property type="match status" value="1"/>
</dbReference>
<sequence length="227" mass="23065">MSDTHRRIVSTTIGLTLAACAAMVAPATAAGAAPPDRVPPTAPANLRVQSVGHTWVTLAWTPSTDNSGTVFYDTTLQTPTGPLQARAFGPTQGFGGLAPGTTYTASVRAVDLAGNSSAAVSVQVATPARTLPPPTTPANLRAVHVGGVLDRIEWDASTHGTPVSYQVLSGDTVLSSVPATSVSVFQLVHIDCAVEPGGTYTLTVQALSADNDVSARSAPLTVTIPLG</sequence>
<evidence type="ECO:0000256" key="2">
    <source>
        <dbReference type="ARBA" id="ARBA00023295"/>
    </source>
</evidence>
<evidence type="ECO:0000313" key="6">
    <source>
        <dbReference type="EMBL" id="GFJ82307.1"/>
    </source>
</evidence>
<evidence type="ECO:0000256" key="4">
    <source>
        <dbReference type="SAM" id="SignalP"/>
    </source>
</evidence>
<evidence type="ECO:0000259" key="5">
    <source>
        <dbReference type="PROSITE" id="PS50853"/>
    </source>
</evidence>
<feature type="signal peptide" evidence="4">
    <location>
        <begin position="1"/>
        <end position="29"/>
    </location>
</feature>
<keyword evidence="2" id="KW-0326">Glycosidase</keyword>
<protein>
    <recommendedName>
        <fullName evidence="5">Fibronectin type-III domain-containing protein</fullName>
    </recommendedName>
</protein>
<reference evidence="6 7" key="2">
    <citation type="submission" date="2020-03" db="EMBL/GenBank/DDBJ databases">
        <authorList>
            <person name="Ichikawa N."/>
            <person name="Kimura A."/>
            <person name="Kitahashi Y."/>
            <person name="Uohara A."/>
        </authorList>
    </citation>
    <scope>NUCLEOTIDE SEQUENCE [LARGE SCALE GENOMIC DNA]</scope>
    <source>
        <strain evidence="6 7">NBRC 108639</strain>
    </source>
</reference>
<keyword evidence="1" id="KW-0677">Repeat</keyword>
<gene>
    <name evidence="6" type="ORF">Phou_064870</name>
</gene>
<dbReference type="Proteomes" id="UP000482800">
    <property type="component" value="Unassembled WGS sequence"/>
</dbReference>
<evidence type="ECO:0000256" key="1">
    <source>
        <dbReference type="ARBA" id="ARBA00022737"/>
    </source>
</evidence>
<feature type="domain" description="Fibronectin type-III" evidence="5">
    <location>
        <begin position="42"/>
        <end position="129"/>
    </location>
</feature>
<keyword evidence="3" id="KW-0624">Polysaccharide degradation</keyword>
<evidence type="ECO:0000313" key="7">
    <source>
        <dbReference type="Proteomes" id="UP000482800"/>
    </source>
</evidence>
<keyword evidence="4" id="KW-0732">Signal</keyword>
<dbReference type="InterPro" id="IPR036116">
    <property type="entry name" value="FN3_sf"/>
</dbReference>
<dbReference type="EMBL" id="BLPF01000002">
    <property type="protein sequence ID" value="GFJ82307.1"/>
    <property type="molecule type" value="Genomic_DNA"/>
</dbReference>
<evidence type="ECO:0000256" key="3">
    <source>
        <dbReference type="ARBA" id="ARBA00023326"/>
    </source>
</evidence>
<proteinExistence type="predicted"/>
<keyword evidence="3" id="KW-0119">Carbohydrate metabolism</keyword>